<proteinExistence type="predicted"/>
<dbReference type="Pfam" id="PF15891">
    <property type="entry name" value="Nuc_deoxyri_tr2"/>
    <property type="match status" value="1"/>
</dbReference>
<evidence type="ECO:0000313" key="3">
    <source>
        <dbReference type="Proteomes" id="UP000005801"/>
    </source>
</evidence>
<dbReference type="RefSeq" id="WP_006974365.1">
    <property type="nucleotide sequence ID" value="NZ_ABCS01000064.1"/>
</dbReference>
<dbReference type="STRING" id="391625.PPSIR1_00952"/>
<reference evidence="2 3" key="1">
    <citation type="submission" date="2007-06" db="EMBL/GenBank/DDBJ databases">
        <authorList>
            <person name="Shimkets L."/>
            <person name="Ferriera S."/>
            <person name="Johnson J."/>
            <person name="Kravitz S."/>
            <person name="Beeson K."/>
            <person name="Sutton G."/>
            <person name="Rogers Y.-H."/>
            <person name="Friedman R."/>
            <person name="Frazier M."/>
            <person name="Venter J.C."/>
        </authorList>
    </citation>
    <scope>NUCLEOTIDE SEQUENCE [LARGE SCALE GENOMIC DNA]</scope>
    <source>
        <strain evidence="2 3">SIR-1</strain>
    </source>
</reference>
<dbReference type="eggNOG" id="COG0438">
    <property type="taxonomic scope" value="Bacteria"/>
</dbReference>
<dbReference type="Gene3D" id="3.40.50.450">
    <property type="match status" value="1"/>
</dbReference>
<dbReference type="AlphaFoldDB" id="A6GCC4"/>
<dbReference type="Proteomes" id="UP000005801">
    <property type="component" value="Unassembled WGS sequence"/>
</dbReference>
<protein>
    <submittedName>
        <fullName evidence="2">Uncharacterized protein</fullName>
    </submittedName>
</protein>
<keyword evidence="3" id="KW-1185">Reference proteome</keyword>
<comment type="caution">
    <text evidence="2">The sequence shown here is derived from an EMBL/GenBank/DDBJ whole genome shotgun (WGS) entry which is preliminary data.</text>
</comment>
<accession>A6GCC4</accession>
<organism evidence="2 3">
    <name type="scientific">Plesiocystis pacifica SIR-1</name>
    <dbReference type="NCBI Taxonomy" id="391625"/>
    <lineage>
        <taxon>Bacteria</taxon>
        <taxon>Pseudomonadati</taxon>
        <taxon>Myxococcota</taxon>
        <taxon>Polyangia</taxon>
        <taxon>Nannocystales</taxon>
        <taxon>Nannocystaceae</taxon>
        <taxon>Plesiocystis</taxon>
    </lineage>
</organism>
<sequence>MEDWQARVGVALADVPDLLVLNPRRREWDASWRQAIDEPKFRGQVEWELDGLDSADRIAFYFAPDTKAPISLLELGLYARAGRAIVCWPEGVLAQGQRGHRVRAPWRGPGRRSRRPRRAAA</sequence>
<evidence type="ECO:0000313" key="2">
    <source>
        <dbReference type="EMBL" id="EDM76483.1"/>
    </source>
</evidence>
<dbReference type="InterPro" id="IPR039470">
    <property type="entry name" value="Nuc_deoxyri_tr2"/>
</dbReference>
<name>A6GCC4_9BACT</name>
<dbReference type="EMBL" id="ABCS01000064">
    <property type="protein sequence ID" value="EDM76483.1"/>
    <property type="molecule type" value="Genomic_DNA"/>
</dbReference>
<feature type="region of interest" description="Disordered" evidence="1">
    <location>
        <begin position="98"/>
        <end position="121"/>
    </location>
</feature>
<gene>
    <name evidence="2" type="ORF">PPSIR1_00952</name>
</gene>
<evidence type="ECO:0000256" key="1">
    <source>
        <dbReference type="SAM" id="MobiDB-lite"/>
    </source>
</evidence>